<dbReference type="AlphaFoldDB" id="M1VAB7"/>
<proteinExistence type="predicted"/>
<feature type="region of interest" description="Disordered" evidence="1">
    <location>
        <begin position="139"/>
        <end position="160"/>
    </location>
</feature>
<dbReference type="GeneID" id="16992501"/>
<evidence type="ECO:0000313" key="4">
    <source>
        <dbReference type="Proteomes" id="UP000007014"/>
    </source>
</evidence>
<evidence type="ECO:0000313" key="3">
    <source>
        <dbReference type="EMBL" id="BAM79037.1"/>
    </source>
</evidence>
<sequence>MPRYTIRSLLVLGCASFAIYQTSASKYEPDGRESIRSTRQAPERGHRTRASPEPANHRTGQGAILSALLSTSTEGTLSSATNSVEGLRIGLTNQTEAALASVTPVLQPDAAELENACTFQAPELSALSGTSSLMEDLSTGADSVAGTDNDSDRSEQMTRNKIRDRSWSLYRHLMDPPVASEVGVATPRLRRRIGPNPQAVGVNPLDSSGERNECRAMAPS</sequence>
<keyword evidence="4" id="KW-1185">Reference proteome</keyword>
<accession>M1VAB7</accession>
<feature type="compositionally biased region" description="Basic and acidic residues" evidence="1">
    <location>
        <begin position="28"/>
        <end position="45"/>
    </location>
</feature>
<reference evidence="3 4" key="1">
    <citation type="journal article" date="2004" name="Nature">
        <title>Genome sequence of the ultrasmall unicellular red alga Cyanidioschyzon merolae 10D.</title>
        <authorList>
            <person name="Matsuzaki M."/>
            <person name="Misumi O."/>
            <person name="Shin-i T."/>
            <person name="Maruyama S."/>
            <person name="Takahara M."/>
            <person name="Miyagishima S."/>
            <person name="Mori T."/>
            <person name="Nishida K."/>
            <person name="Yagisawa F."/>
            <person name="Nishida K."/>
            <person name="Yoshida Y."/>
            <person name="Nishimura Y."/>
            <person name="Nakao S."/>
            <person name="Kobayashi T."/>
            <person name="Momoyama Y."/>
            <person name="Higashiyama T."/>
            <person name="Minoda A."/>
            <person name="Sano M."/>
            <person name="Nomoto H."/>
            <person name="Oishi K."/>
            <person name="Hayashi H."/>
            <person name="Ohta F."/>
            <person name="Nishizaka S."/>
            <person name="Haga S."/>
            <person name="Miura S."/>
            <person name="Morishita T."/>
            <person name="Kabeya Y."/>
            <person name="Terasawa K."/>
            <person name="Suzuki Y."/>
            <person name="Ishii Y."/>
            <person name="Asakawa S."/>
            <person name="Takano H."/>
            <person name="Ohta N."/>
            <person name="Kuroiwa H."/>
            <person name="Tanaka K."/>
            <person name="Shimizu N."/>
            <person name="Sugano S."/>
            <person name="Sato N."/>
            <person name="Nozaki H."/>
            <person name="Ogasawara N."/>
            <person name="Kohara Y."/>
            <person name="Kuroiwa T."/>
        </authorList>
    </citation>
    <scope>NUCLEOTIDE SEQUENCE [LARGE SCALE GENOMIC DNA]</scope>
    <source>
        <strain evidence="3 4">10D</strain>
    </source>
</reference>
<dbReference type="EMBL" id="AP006485">
    <property type="protein sequence ID" value="BAM79037.1"/>
    <property type="molecule type" value="Genomic_DNA"/>
</dbReference>
<feature type="region of interest" description="Disordered" evidence="1">
    <location>
        <begin position="28"/>
        <end position="59"/>
    </location>
</feature>
<name>M1VAB7_CYAM1</name>
<evidence type="ECO:0000256" key="1">
    <source>
        <dbReference type="SAM" id="MobiDB-lite"/>
    </source>
</evidence>
<dbReference type="KEGG" id="cme:CYME_CMC108C"/>
<dbReference type="RefSeq" id="XP_005535323.1">
    <property type="nucleotide sequence ID" value="XM_005535266.1"/>
</dbReference>
<feature type="chain" id="PRO_5004018387" evidence="2">
    <location>
        <begin position="25"/>
        <end position="220"/>
    </location>
</feature>
<gene>
    <name evidence="3" type="ORF">CYME_CMC108C</name>
</gene>
<reference evidence="3 4" key="2">
    <citation type="journal article" date="2007" name="BMC Biol.">
        <title>A 100%-complete sequence reveals unusually simple genomic features in the hot-spring red alga Cyanidioschyzon merolae.</title>
        <authorList>
            <person name="Nozaki H."/>
            <person name="Takano H."/>
            <person name="Misumi O."/>
            <person name="Terasawa K."/>
            <person name="Matsuzaki M."/>
            <person name="Maruyama S."/>
            <person name="Nishida K."/>
            <person name="Yagisawa F."/>
            <person name="Yoshida Y."/>
            <person name="Fujiwara T."/>
            <person name="Takio S."/>
            <person name="Tamura K."/>
            <person name="Chung S.J."/>
            <person name="Nakamura S."/>
            <person name="Kuroiwa H."/>
            <person name="Tanaka K."/>
            <person name="Sato N."/>
            <person name="Kuroiwa T."/>
        </authorList>
    </citation>
    <scope>NUCLEOTIDE SEQUENCE [LARGE SCALE GENOMIC DNA]</scope>
    <source>
        <strain evidence="3 4">10D</strain>
    </source>
</reference>
<feature type="compositionally biased region" description="Basic and acidic residues" evidence="1">
    <location>
        <begin position="150"/>
        <end position="160"/>
    </location>
</feature>
<feature type="signal peptide" evidence="2">
    <location>
        <begin position="1"/>
        <end position="24"/>
    </location>
</feature>
<organism evidence="3 4">
    <name type="scientific">Cyanidioschyzon merolae (strain NIES-3377 / 10D)</name>
    <name type="common">Unicellular red alga</name>
    <dbReference type="NCBI Taxonomy" id="280699"/>
    <lineage>
        <taxon>Eukaryota</taxon>
        <taxon>Rhodophyta</taxon>
        <taxon>Bangiophyceae</taxon>
        <taxon>Cyanidiales</taxon>
        <taxon>Cyanidiaceae</taxon>
        <taxon>Cyanidioschyzon</taxon>
    </lineage>
</organism>
<evidence type="ECO:0000256" key="2">
    <source>
        <dbReference type="SAM" id="SignalP"/>
    </source>
</evidence>
<dbReference type="Proteomes" id="UP000007014">
    <property type="component" value="Chromosome 3"/>
</dbReference>
<protein>
    <submittedName>
        <fullName evidence="3">Uncharacterized protein</fullName>
    </submittedName>
</protein>
<keyword evidence="2" id="KW-0732">Signal</keyword>
<feature type="region of interest" description="Disordered" evidence="1">
    <location>
        <begin position="192"/>
        <end position="220"/>
    </location>
</feature>